<feature type="signal peptide" evidence="1">
    <location>
        <begin position="1"/>
        <end position="17"/>
    </location>
</feature>
<dbReference type="EMBL" id="GALA01000544">
    <property type="protein sequence ID" value="JAA94308.1"/>
    <property type="molecule type" value="mRNA"/>
</dbReference>
<protein>
    <submittedName>
        <fullName evidence="2">Putative secreted protein</fullName>
    </submittedName>
</protein>
<name>T1E2N4_9DIPT</name>
<accession>T1E2N4</accession>
<reference evidence="2" key="1">
    <citation type="journal article" date="2013" name="BMC Genomics">
        <title>A deep insight into the sialotranscriptome of the mosquito, Psorophora albipes.</title>
        <authorList>
            <person name="Chagas A.C."/>
            <person name="Calvo E."/>
            <person name="Rios-Velasquez C.M."/>
            <person name="Pessoa F.A."/>
            <person name="Medeiros J.F."/>
            <person name="Ribeiro J.M."/>
        </authorList>
    </citation>
    <scope>NUCLEOTIDE SEQUENCE</scope>
</reference>
<proteinExistence type="evidence at transcript level"/>
<evidence type="ECO:0000256" key="1">
    <source>
        <dbReference type="SAM" id="SignalP"/>
    </source>
</evidence>
<feature type="chain" id="PRO_5004587121" evidence="1">
    <location>
        <begin position="18"/>
        <end position="115"/>
    </location>
</feature>
<sequence length="115" mass="12872">MKFLLVTFATILAATFAFPDHHDDEGTSTPPSGQWNGTADSIAELLYNLTFPDGEVPFDFDQVNFGNNNYSGPIQPRPFRASTNTSTTSRASNTDRFLTFLKILREIFSWVQLFG</sequence>
<dbReference type="AlphaFoldDB" id="T1E2N4"/>
<evidence type="ECO:0000313" key="2">
    <source>
        <dbReference type="EMBL" id="JAA94308.1"/>
    </source>
</evidence>
<organism evidence="2">
    <name type="scientific">Psorophora albipes</name>
    <dbReference type="NCBI Taxonomy" id="869069"/>
    <lineage>
        <taxon>Eukaryota</taxon>
        <taxon>Metazoa</taxon>
        <taxon>Ecdysozoa</taxon>
        <taxon>Arthropoda</taxon>
        <taxon>Hexapoda</taxon>
        <taxon>Insecta</taxon>
        <taxon>Pterygota</taxon>
        <taxon>Neoptera</taxon>
        <taxon>Endopterygota</taxon>
        <taxon>Diptera</taxon>
        <taxon>Nematocera</taxon>
        <taxon>Culicoidea</taxon>
        <taxon>Culicidae</taxon>
        <taxon>Culicinae</taxon>
        <taxon>Aedini</taxon>
        <taxon>Psorophora</taxon>
    </lineage>
</organism>
<keyword evidence="1" id="KW-0732">Signal</keyword>